<proteinExistence type="inferred from homology"/>
<keyword evidence="4" id="KW-0970">Cilium biogenesis/degradation</keyword>
<dbReference type="PANTHER" id="PTHR22118">
    <property type="entry name" value="DYNEIN ASSEMBLY FACTOR 3, AXONEMAL"/>
    <property type="match status" value="1"/>
</dbReference>
<feature type="domain" description="Dynein assembly factor 3 C-terminal" evidence="6">
    <location>
        <begin position="169"/>
        <end position="267"/>
    </location>
</feature>
<comment type="caution">
    <text evidence="7">The sequence shown here is derived from an EMBL/GenBank/DDBJ whole genome shotgun (WGS) entry which is preliminary data.</text>
</comment>
<gene>
    <name evidence="7" type="primary">DNAAF3_2</name>
    <name evidence="7" type="ORF">FOZ62_011472</name>
</gene>
<evidence type="ECO:0000256" key="1">
    <source>
        <dbReference type="ARBA" id="ARBA00004496"/>
    </source>
</evidence>
<dbReference type="InterPro" id="IPR039304">
    <property type="entry name" value="DNAAF3"/>
</dbReference>
<feature type="domain" description="DUF4470" evidence="5">
    <location>
        <begin position="35"/>
        <end position="133"/>
    </location>
</feature>
<dbReference type="PANTHER" id="PTHR22118:SF14">
    <property type="entry name" value="DYNEIN AXONEMAL ASSEMBLY FACTOR 3"/>
    <property type="match status" value="1"/>
</dbReference>
<evidence type="ECO:0000256" key="3">
    <source>
        <dbReference type="ARBA" id="ARBA00022490"/>
    </source>
</evidence>
<reference evidence="7 8" key="1">
    <citation type="submission" date="2020-04" db="EMBL/GenBank/DDBJ databases">
        <title>Perkinsus olseni comparative genomics.</title>
        <authorList>
            <person name="Bogema D.R."/>
        </authorList>
    </citation>
    <scope>NUCLEOTIDE SEQUENCE [LARGE SCALE GENOMIC DNA]</scope>
    <source>
        <strain evidence="7">ATCC PRA-205</strain>
    </source>
</reference>
<evidence type="ECO:0000256" key="4">
    <source>
        <dbReference type="ARBA" id="ARBA00022794"/>
    </source>
</evidence>
<protein>
    <submittedName>
        <fullName evidence="7">Motile cilium assembly</fullName>
    </submittedName>
</protein>
<dbReference type="Pfam" id="PF14740">
    <property type="entry name" value="DUF4471"/>
    <property type="match status" value="1"/>
</dbReference>
<accession>A0A7J6TJI0</accession>
<dbReference type="Pfam" id="PF14737">
    <property type="entry name" value="DUF4470"/>
    <property type="match status" value="1"/>
</dbReference>
<evidence type="ECO:0000313" key="8">
    <source>
        <dbReference type="Proteomes" id="UP000574390"/>
    </source>
</evidence>
<dbReference type="InterPro" id="IPR027974">
    <property type="entry name" value="DUF4470"/>
</dbReference>
<evidence type="ECO:0000259" key="6">
    <source>
        <dbReference type="Pfam" id="PF14740"/>
    </source>
</evidence>
<comment type="similarity">
    <text evidence="2">Belongs to the DNAAF3 family.</text>
</comment>
<feature type="non-terminal residue" evidence="7">
    <location>
        <position position="1"/>
    </location>
</feature>
<dbReference type="Proteomes" id="UP000574390">
    <property type="component" value="Unassembled WGS sequence"/>
</dbReference>
<dbReference type="GO" id="GO:0044458">
    <property type="term" value="P:motile cilium assembly"/>
    <property type="evidence" value="ECO:0007669"/>
    <property type="project" value="TreeGrafter"/>
</dbReference>
<evidence type="ECO:0000313" key="7">
    <source>
        <dbReference type="EMBL" id="KAF4745061.1"/>
    </source>
</evidence>
<dbReference type="InterPro" id="IPR028235">
    <property type="entry name" value="DNAAF3_C"/>
</dbReference>
<comment type="subcellular location">
    <subcellularLocation>
        <location evidence="1">Cytoplasm</location>
    </subcellularLocation>
</comment>
<evidence type="ECO:0000259" key="5">
    <source>
        <dbReference type="Pfam" id="PF14737"/>
    </source>
</evidence>
<dbReference type="AlphaFoldDB" id="A0A7J6TJI0"/>
<keyword evidence="3" id="KW-0963">Cytoplasm</keyword>
<sequence>SEIPHSEMSVPFSLASPPTSLHVGEVSEAMGFTQFWGNSFACDLINEPIGEPGERSSGLPVNILMTGAGDIRHILKTVARRHVDEPPLHFYVHESSAETIARHIFFLDLVANPELTIRERCELFLSLYANALVRKKDARYLSEQVGRLQAIVSGDAEDDHSLAGLSKLVDFSTLKFRDRDAVHEAIGFWRESVEFDARSLRDQRLRGYYKTRYDHRKNLLDWDYHNGIKPVAPAVHWQEYKSFGLTGVCYETRLGTYDEPNRTMASY</sequence>
<feature type="non-terminal residue" evidence="7">
    <location>
        <position position="267"/>
    </location>
</feature>
<evidence type="ECO:0000256" key="2">
    <source>
        <dbReference type="ARBA" id="ARBA00010449"/>
    </source>
</evidence>
<dbReference type="GO" id="GO:0005737">
    <property type="term" value="C:cytoplasm"/>
    <property type="evidence" value="ECO:0007669"/>
    <property type="project" value="UniProtKB-SubCell"/>
</dbReference>
<dbReference type="GO" id="GO:0070286">
    <property type="term" value="P:axonemal dynein complex assembly"/>
    <property type="evidence" value="ECO:0007669"/>
    <property type="project" value="InterPro"/>
</dbReference>
<name>A0A7J6TJI0_PEROL</name>
<organism evidence="7 8">
    <name type="scientific">Perkinsus olseni</name>
    <name type="common">Perkinsus atlanticus</name>
    <dbReference type="NCBI Taxonomy" id="32597"/>
    <lineage>
        <taxon>Eukaryota</taxon>
        <taxon>Sar</taxon>
        <taxon>Alveolata</taxon>
        <taxon>Perkinsozoa</taxon>
        <taxon>Perkinsea</taxon>
        <taxon>Perkinsida</taxon>
        <taxon>Perkinsidae</taxon>
        <taxon>Perkinsus</taxon>
    </lineage>
</organism>
<dbReference type="EMBL" id="JABANM010006978">
    <property type="protein sequence ID" value="KAF4745061.1"/>
    <property type="molecule type" value="Genomic_DNA"/>
</dbReference>